<feature type="compositionally biased region" description="Low complexity" evidence="1">
    <location>
        <begin position="1"/>
        <end position="19"/>
    </location>
</feature>
<feature type="compositionally biased region" description="Polar residues" evidence="1">
    <location>
        <begin position="107"/>
        <end position="116"/>
    </location>
</feature>
<dbReference type="STRING" id="28573.A0A0U1M043"/>
<sequence length="352" mass="37635">MAPDLNSLPPSRSSTSSPLHTRNLPSAMEAQGHSNNNGVSQTVPSQSPSVVPIGASDLSHRSSLSGHRGSPRSSRPSISESRRRSGIGMHFNLNDPPGAEHREHRSSSIGNYFRNASPSSLGGSPIIGTGDPHHQRAPSLGELHQELEQEQEAQVNRLLHMIRQQQSQLQQLHQQQQQQQQGQTTNSGAAVIDDITPGSERSQSFPAMPPLPAPGSRSMQTPLSHSTRRSSRRSSRASESASPNLNAPLSQPTSAIDLPHGSFSSDWSVVGGNESAVPATRRSSRDESAFYQAEAAMLTRENQMLRMRIRELERQLTGLSSASNNLNETGGSGGNTSAAGDASASTEAEEKT</sequence>
<dbReference type="PANTHER" id="PTHR39610:SF2">
    <property type="entry name" value="BZIP DOMAIN-CONTAINING PROTEIN"/>
    <property type="match status" value="1"/>
</dbReference>
<feature type="region of interest" description="Disordered" evidence="1">
    <location>
        <begin position="173"/>
        <end position="259"/>
    </location>
</feature>
<feature type="region of interest" description="Disordered" evidence="1">
    <location>
        <begin position="1"/>
        <end position="137"/>
    </location>
</feature>
<evidence type="ECO:0000313" key="2">
    <source>
        <dbReference type="EMBL" id="CRG88923.1"/>
    </source>
</evidence>
<keyword evidence="3" id="KW-1185">Reference proteome</keyword>
<dbReference type="EMBL" id="CVMT01000005">
    <property type="protein sequence ID" value="CRG88923.1"/>
    <property type="molecule type" value="Genomic_DNA"/>
</dbReference>
<feature type="region of interest" description="Disordered" evidence="1">
    <location>
        <begin position="319"/>
        <end position="352"/>
    </location>
</feature>
<feature type="compositionally biased region" description="Basic residues" evidence="1">
    <location>
        <begin position="226"/>
        <end position="235"/>
    </location>
</feature>
<evidence type="ECO:0000313" key="3">
    <source>
        <dbReference type="Proteomes" id="UP000054383"/>
    </source>
</evidence>
<gene>
    <name evidence="2" type="ORF">PISL3812_05958</name>
</gene>
<feature type="compositionally biased region" description="Low complexity" evidence="1">
    <location>
        <begin position="173"/>
        <end position="183"/>
    </location>
</feature>
<feature type="compositionally biased region" description="Low complexity" evidence="1">
    <location>
        <begin position="323"/>
        <end position="346"/>
    </location>
</feature>
<dbReference type="PANTHER" id="PTHR39610">
    <property type="entry name" value="BZIP DOMAIN-CONTAINING PROTEIN-RELATED"/>
    <property type="match status" value="1"/>
</dbReference>
<evidence type="ECO:0000256" key="1">
    <source>
        <dbReference type="SAM" id="MobiDB-lite"/>
    </source>
</evidence>
<feature type="compositionally biased region" description="Low complexity" evidence="1">
    <location>
        <begin position="39"/>
        <end position="52"/>
    </location>
</feature>
<dbReference type="AlphaFoldDB" id="A0A0U1M043"/>
<dbReference type="Pfam" id="PF07445">
    <property type="entry name" value="PriC"/>
    <property type="match status" value="1"/>
</dbReference>
<dbReference type="OMA" id="IFATADP"/>
<reference evidence="2 3" key="1">
    <citation type="submission" date="2015-04" db="EMBL/GenBank/DDBJ databases">
        <authorList>
            <person name="Syromyatnikov M.Y."/>
            <person name="Popov V.N."/>
        </authorList>
    </citation>
    <scope>NUCLEOTIDE SEQUENCE [LARGE SCALE GENOMIC DNA]</scope>
    <source>
        <strain evidence="2">WF-38-12</strain>
    </source>
</reference>
<proteinExistence type="predicted"/>
<protein>
    <submittedName>
        <fullName evidence="2">Uncharacterized protein</fullName>
    </submittedName>
</protein>
<feature type="compositionally biased region" description="Polar residues" evidence="1">
    <location>
        <begin position="243"/>
        <end position="254"/>
    </location>
</feature>
<dbReference type="OrthoDB" id="5407781at2759"/>
<feature type="compositionally biased region" description="Low complexity" evidence="1">
    <location>
        <begin position="117"/>
        <end position="130"/>
    </location>
</feature>
<organism evidence="2 3">
    <name type="scientific">Talaromyces islandicus</name>
    <name type="common">Penicillium islandicum</name>
    <dbReference type="NCBI Taxonomy" id="28573"/>
    <lineage>
        <taxon>Eukaryota</taxon>
        <taxon>Fungi</taxon>
        <taxon>Dikarya</taxon>
        <taxon>Ascomycota</taxon>
        <taxon>Pezizomycotina</taxon>
        <taxon>Eurotiomycetes</taxon>
        <taxon>Eurotiomycetidae</taxon>
        <taxon>Eurotiales</taxon>
        <taxon>Trichocomaceae</taxon>
        <taxon>Talaromyces</taxon>
        <taxon>Talaromyces sect. Islandici</taxon>
    </lineage>
</organism>
<accession>A0A0U1M043</accession>
<name>A0A0U1M043_TALIS</name>
<feature type="compositionally biased region" description="Low complexity" evidence="1">
    <location>
        <begin position="61"/>
        <end position="79"/>
    </location>
</feature>
<dbReference type="InterPro" id="IPR010890">
    <property type="entry name" value="PriC"/>
</dbReference>
<dbReference type="Proteomes" id="UP000054383">
    <property type="component" value="Unassembled WGS sequence"/>
</dbReference>